<accession>A0ABW5DUE6</accession>
<evidence type="ECO:0000259" key="2">
    <source>
        <dbReference type="PROSITE" id="PS50404"/>
    </source>
</evidence>
<evidence type="ECO:0000256" key="1">
    <source>
        <dbReference type="RuleBase" id="RU003494"/>
    </source>
</evidence>
<dbReference type="InterPro" id="IPR004046">
    <property type="entry name" value="GST_C"/>
</dbReference>
<comment type="caution">
    <text evidence="4">The sequence shown here is derived from an EMBL/GenBank/DDBJ whole genome shotgun (WGS) entry which is preliminary data.</text>
</comment>
<dbReference type="SFLD" id="SFLDG01150">
    <property type="entry name" value="Main.1:_Beta-like"/>
    <property type="match status" value="1"/>
</dbReference>
<organism evidence="4 5">
    <name type="scientific">Lacibacterium aquatile</name>
    <dbReference type="NCBI Taxonomy" id="1168082"/>
    <lineage>
        <taxon>Bacteria</taxon>
        <taxon>Pseudomonadati</taxon>
        <taxon>Pseudomonadota</taxon>
        <taxon>Alphaproteobacteria</taxon>
        <taxon>Rhodospirillales</taxon>
        <taxon>Rhodospirillaceae</taxon>
    </lineage>
</organism>
<dbReference type="SFLD" id="SFLDS00019">
    <property type="entry name" value="Glutathione_Transferase_(cytos"/>
    <property type="match status" value="1"/>
</dbReference>
<dbReference type="Pfam" id="PF02798">
    <property type="entry name" value="GST_N"/>
    <property type="match status" value="1"/>
</dbReference>
<dbReference type="CDD" id="cd03188">
    <property type="entry name" value="GST_C_Beta"/>
    <property type="match status" value="1"/>
</dbReference>
<dbReference type="PANTHER" id="PTHR44051:SF8">
    <property type="entry name" value="GLUTATHIONE S-TRANSFERASE GSTA"/>
    <property type="match status" value="1"/>
</dbReference>
<evidence type="ECO:0000313" key="5">
    <source>
        <dbReference type="Proteomes" id="UP001597295"/>
    </source>
</evidence>
<proteinExistence type="inferred from homology"/>
<dbReference type="InterPro" id="IPR010987">
    <property type="entry name" value="Glutathione-S-Trfase_C-like"/>
</dbReference>
<dbReference type="SUPFAM" id="SSF52833">
    <property type="entry name" value="Thioredoxin-like"/>
    <property type="match status" value="1"/>
</dbReference>
<evidence type="ECO:0000313" key="4">
    <source>
        <dbReference type="EMBL" id="MFD2264748.1"/>
    </source>
</evidence>
<comment type="similarity">
    <text evidence="1">Belongs to the GST superfamily.</text>
</comment>
<name>A0ABW5DUE6_9PROT</name>
<dbReference type="PROSITE" id="PS50404">
    <property type="entry name" value="GST_NTER"/>
    <property type="match status" value="1"/>
</dbReference>
<dbReference type="SUPFAM" id="SSF47616">
    <property type="entry name" value="GST C-terminal domain-like"/>
    <property type="match status" value="1"/>
</dbReference>
<dbReference type="EMBL" id="JBHUIP010000014">
    <property type="protein sequence ID" value="MFD2264748.1"/>
    <property type="molecule type" value="Genomic_DNA"/>
</dbReference>
<dbReference type="Proteomes" id="UP001597295">
    <property type="component" value="Unassembled WGS sequence"/>
</dbReference>
<dbReference type="InterPro" id="IPR004045">
    <property type="entry name" value="Glutathione_S-Trfase_N"/>
</dbReference>
<sequence length="203" mass="22477">MKLYYSPGACSLACHIVLEEIAIPFEAQRVDIGQGEHLAAPYLTINPAGRLPALEEDGSVLTEATAILISLALRYPEAGLIPKQADRMLETLAWLSSTVHPLYGALWRPGRMFAEEERRGALSAAARAQLPPVYERFAERLGTQGWLAGEAFTLADAYGIVFFRWANRIGIPVSDTLTDWARRVEVRPSVQRALEREGISLWS</sequence>
<reference evidence="5" key="1">
    <citation type="journal article" date="2019" name="Int. J. Syst. Evol. Microbiol.">
        <title>The Global Catalogue of Microorganisms (GCM) 10K type strain sequencing project: providing services to taxonomists for standard genome sequencing and annotation.</title>
        <authorList>
            <consortium name="The Broad Institute Genomics Platform"/>
            <consortium name="The Broad Institute Genome Sequencing Center for Infectious Disease"/>
            <person name="Wu L."/>
            <person name="Ma J."/>
        </authorList>
    </citation>
    <scope>NUCLEOTIDE SEQUENCE [LARGE SCALE GENOMIC DNA]</scope>
    <source>
        <strain evidence="5">CGMCC 1.19062</strain>
    </source>
</reference>
<keyword evidence="5" id="KW-1185">Reference proteome</keyword>
<dbReference type="InterPro" id="IPR036282">
    <property type="entry name" value="Glutathione-S-Trfase_C_sf"/>
</dbReference>
<dbReference type="RefSeq" id="WP_379877866.1">
    <property type="nucleotide sequence ID" value="NZ_JBHUIP010000014.1"/>
</dbReference>
<dbReference type="SFLD" id="SFLDG00358">
    <property type="entry name" value="Main_(cytGST)"/>
    <property type="match status" value="1"/>
</dbReference>
<dbReference type="InterPro" id="IPR036249">
    <property type="entry name" value="Thioredoxin-like_sf"/>
</dbReference>
<dbReference type="Gene3D" id="1.20.1050.10">
    <property type="match status" value="1"/>
</dbReference>
<gene>
    <name evidence="4" type="ORF">ACFSM5_17720</name>
</gene>
<protein>
    <submittedName>
        <fullName evidence="4">Glutathione S-transferase family protein</fullName>
    </submittedName>
</protein>
<dbReference type="CDD" id="cd03057">
    <property type="entry name" value="GST_N_Beta"/>
    <property type="match status" value="1"/>
</dbReference>
<dbReference type="Gene3D" id="3.40.30.10">
    <property type="entry name" value="Glutaredoxin"/>
    <property type="match status" value="1"/>
</dbReference>
<dbReference type="PROSITE" id="PS50405">
    <property type="entry name" value="GST_CTER"/>
    <property type="match status" value="1"/>
</dbReference>
<evidence type="ECO:0000259" key="3">
    <source>
        <dbReference type="PROSITE" id="PS50405"/>
    </source>
</evidence>
<dbReference type="InterPro" id="IPR040079">
    <property type="entry name" value="Glutathione_S-Trfase"/>
</dbReference>
<feature type="domain" description="GST C-terminal" evidence="3">
    <location>
        <begin position="81"/>
        <end position="203"/>
    </location>
</feature>
<feature type="domain" description="GST N-terminal" evidence="2">
    <location>
        <begin position="1"/>
        <end position="79"/>
    </location>
</feature>
<dbReference type="PANTHER" id="PTHR44051">
    <property type="entry name" value="GLUTATHIONE S-TRANSFERASE-RELATED"/>
    <property type="match status" value="1"/>
</dbReference>
<dbReference type="Pfam" id="PF00043">
    <property type="entry name" value="GST_C"/>
    <property type="match status" value="1"/>
</dbReference>